<accession>A0ABX2DTX8</accession>
<comment type="caution">
    <text evidence="2">The sequence shown here is derived from an EMBL/GenBank/DDBJ whole genome shotgun (WGS) entry which is preliminary data.</text>
</comment>
<dbReference type="EMBL" id="JABMKX010000011">
    <property type="protein sequence ID" value="NQX47830.1"/>
    <property type="molecule type" value="Genomic_DNA"/>
</dbReference>
<evidence type="ECO:0000313" key="2">
    <source>
        <dbReference type="EMBL" id="NQX47830.1"/>
    </source>
</evidence>
<feature type="region of interest" description="Disordered" evidence="1">
    <location>
        <begin position="1"/>
        <end position="34"/>
    </location>
</feature>
<reference evidence="2 3" key="1">
    <citation type="submission" date="2020-05" db="EMBL/GenBank/DDBJ databases">
        <title>Paenibacillus glebae, sp. nov., Paenibacillus humi sp. nov., Paenibacillus pedi sp. nov., Paenibacillus terrestris sp. nov. and Paenibacillus terricola sp. nov., isolated from a forest top soil sample.</title>
        <authorList>
            <person name="Qi S."/>
            <person name="Carlier A."/>
            <person name="Cnockaert M."/>
            <person name="Vandamme P."/>
        </authorList>
    </citation>
    <scope>NUCLEOTIDE SEQUENCE [LARGE SCALE GENOMIC DNA]</scope>
    <source>
        <strain evidence="2 3">LMG 29502</strain>
    </source>
</reference>
<protein>
    <recommendedName>
        <fullName evidence="4">Secreted protein</fullName>
    </recommendedName>
</protein>
<keyword evidence="3" id="KW-1185">Reference proteome</keyword>
<evidence type="ECO:0008006" key="4">
    <source>
        <dbReference type="Google" id="ProtNLM"/>
    </source>
</evidence>
<organism evidence="2 3">
    <name type="scientific">Paenibacillus tritici</name>
    <dbReference type="NCBI Taxonomy" id="1873425"/>
    <lineage>
        <taxon>Bacteria</taxon>
        <taxon>Bacillati</taxon>
        <taxon>Bacillota</taxon>
        <taxon>Bacilli</taxon>
        <taxon>Bacillales</taxon>
        <taxon>Paenibacillaceae</taxon>
        <taxon>Paenibacillus</taxon>
    </lineage>
</organism>
<feature type="compositionally biased region" description="Basic and acidic residues" evidence="1">
    <location>
        <begin position="1"/>
        <end position="22"/>
    </location>
</feature>
<evidence type="ECO:0000256" key="1">
    <source>
        <dbReference type="SAM" id="MobiDB-lite"/>
    </source>
</evidence>
<gene>
    <name evidence="2" type="ORF">HQN87_21125</name>
</gene>
<sequence>MMDKNHGGHQTDHKAKEPAGHEHRGHGGHGKEGKDIIKADKVKAVWTLAGGQKAQAKQDTIIHLEVRNDGKPLDNFDISHEKKLHMMIVSKDLSYFNHIHPAFKGNGLFEIKTQFPAGGDYKLIADFIPTGGSAMSKMEWVHVEGDTATAQPVQPEKELTKAVDGKLVTLQFDSLAANKELMLTYTFKQEKTKTPITNLQPYLGAVGHVVILTESTEEYLHVHPMEETASGPDAQFMTTFPKSGLYKIWGQFKHNDQVFTVPFVINVL</sequence>
<dbReference type="RefSeq" id="WP_173137351.1">
    <property type="nucleotide sequence ID" value="NZ_JABMKX010000011.1"/>
</dbReference>
<dbReference type="Proteomes" id="UP000711047">
    <property type="component" value="Unassembled WGS sequence"/>
</dbReference>
<name>A0ABX2DTX8_9BACL</name>
<proteinExistence type="predicted"/>
<evidence type="ECO:0000313" key="3">
    <source>
        <dbReference type="Proteomes" id="UP000711047"/>
    </source>
</evidence>